<reference evidence="1" key="1">
    <citation type="submission" date="2020-11" db="EMBL/GenBank/DDBJ databases">
        <title>Bacterial whole genome sequence for Panacibacter sp. DH6.</title>
        <authorList>
            <person name="Le V."/>
            <person name="Ko S."/>
            <person name="Ahn C.-Y."/>
            <person name="Oh H.-M."/>
        </authorList>
    </citation>
    <scope>NUCLEOTIDE SEQUENCE</scope>
    <source>
        <strain evidence="1">DH6</strain>
    </source>
</reference>
<evidence type="ECO:0000313" key="2">
    <source>
        <dbReference type="Proteomes" id="UP000628448"/>
    </source>
</evidence>
<evidence type="ECO:0000313" key="1">
    <source>
        <dbReference type="EMBL" id="MBG9378795.1"/>
    </source>
</evidence>
<sequence>MFLFKVEDHFNVTGRGLILVPGLGDKKASVGDPIKIIRPDQTSIQTSIRGIGWNEFRDILVENNLTKEDVPIGSEIWLNKEQ</sequence>
<dbReference type="RefSeq" id="WP_196992901.1">
    <property type="nucleotide sequence ID" value="NZ_JADWYR010000006.1"/>
</dbReference>
<dbReference type="EMBL" id="JADWYR010000006">
    <property type="protein sequence ID" value="MBG9378795.1"/>
    <property type="molecule type" value="Genomic_DNA"/>
</dbReference>
<protein>
    <submittedName>
        <fullName evidence="1">Uncharacterized protein</fullName>
    </submittedName>
</protein>
<name>A0A931H0K1_9BACT</name>
<organism evidence="1 2">
    <name type="scientific">Panacibacter microcysteis</name>
    <dbReference type="NCBI Taxonomy" id="2793269"/>
    <lineage>
        <taxon>Bacteria</taxon>
        <taxon>Pseudomonadati</taxon>
        <taxon>Bacteroidota</taxon>
        <taxon>Chitinophagia</taxon>
        <taxon>Chitinophagales</taxon>
        <taxon>Chitinophagaceae</taxon>
        <taxon>Panacibacter</taxon>
    </lineage>
</organism>
<comment type="caution">
    <text evidence="1">The sequence shown here is derived from an EMBL/GenBank/DDBJ whole genome shotgun (WGS) entry which is preliminary data.</text>
</comment>
<proteinExistence type="predicted"/>
<dbReference type="Proteomes" id="UP000628448">
    <property type="component" value="Unassembled WGS sequence"/>
</dbReference>
<gene>
    <name evidence="1" type="ORF">I5907_21360</name>
</gene>
<accession>A0A931H0K1</accession>
<dbReference type="AlphaFoldDB" id="A0A931H0K1"/>
<keyword evidence="2" id="KW-1185">Reference proteome</keyword>